<dbReference type="CDD" id="cd00653">
    <property type="entry name" value="RNA_pol_B_RPB2"/>
    <property type="match status" value="1"/>
</dbReference>
<dbReference type="PANTHER" id="PTHR20856">
    <property type="entry name" value="DNA-DIRECTED RNA POLYMERASE I SUBUNIT 2"/>
    <property type="match status" value="1"/>
</dbReference>
<dbReference type="InterPro" id="IPR007641">
    <property type="entry name" value="RNA_pol_Rpb2_7"/>
</dbReference>
<dbReference type="InterPro" id="IPR019462">
    <property type="entry name" value="DNA-dir_RNA_pol_bsu_external_1"/>
</dbReference>
<comment type="caution">
    <text evidence="15">The sequence shown here is derived from an EMBL/GenBank/DDBJ whole genome shotgun (WGS) entry which is preliminary data.</text>
</comment>
<evidence type="ECO:0000256" key="8">
    <source>
        <dbReference type="RuleBase" id="RU363031"/>
    </source>
</evidence>
<reference evidence="15" key="1">
    <citation type="submission" date="2023-07" db="EMBL/GenBank/DDBJ databases">
        <title>Genomic Encyclopedia of Type Strains, Phase IV (KMG-IV): sequencing the most valuable type-strain genomes for metagenomic binning, comparative biology and taxonomic classification.</title>
        <authorList>
            <person name="Goeker M."/>
        </authorList>
    </citation>
    <scope>NUCLEOTIDE SEQUENCE</scope>
    <source>
        <strain evidence="15">DSM 24202</strain>
    </source>
</reference>
<dbReference type="Pfam" id="PF10385">
    <property type="entry name" value="RNA_pol_Rpb2_45"/>
    <property type="match status" value="1"/>
</dbReference>
<comment type="function">
    <text evidence="6 8">DNA-dependent RNA polymerase catalyzes the transcription of DNA into RNA using the four ribonucleoside triphosphates as substrates.</text>
</comment>
<dbReference type="Pfam" id="PF04563">
    <property type="entry name" value="RNA_pol_Rpb2_1"/>
    <property type="match status" value="1"/>
</dbReference>
<organism evidence="15 16">
    <name type="scientific">Oligosphaera ethanolica</name>
    <dbReference type="NCBI Taxonomy" id="760260"/>
    <lineage>
        <taxon>Bacteria</taxon>
        <taxon>Pseudomonadati</taxon>
        <taxon>Lentisphaerota</taxon>
        <taxon>Oligosphaeria</taxon>
        <taxon>Oligosphaerales</taxon>
        <taxon>Oligosphaeraceae</taxon>
        <taxon>Oligosphaera</taxon>
    </lineage>
</organism>
<comment type="similarity">
    <text evidence="6 7">Belongs to the RNA polymerase beta chain family.</text>
</comment>
<dbReference type="EC" id="2.7.7.6" evidence="6 8"/>
<evidence type="ECO:0000313" key="16">
    <source>
        <dbReference type="Proteomes" id="UP001238163"/>
    </source>
</evidence>
<dbReference type="InterPro" id="IPR042107">
    <property type="entry name" value="DNA-dir_RNA_pol_bsu_ext_1_sf"/>
</dbReference>
<dbReference type="Gene3D" id="3.90.1110.10">
    <property type="entry name" value="RNA polymerase Rpb2, domain 2"/>
    <property type="match status" value="2"/>
</dbReference>
<dbReference type="InterPro" id="IPR007121">
    <property type="entry name" value="RNA_pol_bsu_CS"/>
</dbReference>
<evidence type="ECO:0000256" key="3">
    <source>
        <dbReference type="ARBA" id="ARBA00022695"/>
    </source>
</evidence>
<protein>
    <recommendedName>
        <fullName evidence="6 8">DNA-directed RNA polymerase subunit beta</fullName>
        <shortName evidence="6">RNAP subunit beta</shortName>
        <ecNumber evidence="6 8">2.7.7.6</ecNumber>
    </recommendedName>
    <alternativeName>
        <fullName evidence="6">RNA polymerase subunit beta</fullName>
    </alternativeName>
    <alternativeName>
        <fullName evidence="6">Transcriptase subunit beta</fullName>
    </alternativeName>
</protein>
<keyword evidence="16" id="KW-1185">Reference proteome</keyword>
<dbReference type="Gene3D" id="2.40.50.150">
    <property type="match status" value="1"/>
</dbReference>
<dbReference type="Gene3D" id="3.90.1100.10">
    <property type="match status" value="2"/>
</dbReference>
<evidence type="ECO:0000259" key="12">
    <source>
        <dbReference type="Pfam" id="PF04563"/>
    </source>
</evidence>
<feature type="domain" description="RNA polymerase Rpb2" evidence="13">
    <location>
        <begin position="464"/>
        <end position="532"/>
    </location>
</feature>
<dbReference type="SUPFAM" id="SSF64484">
    <property type="entry name" value="beta and beta-prime subunits of DNA dependent RNA-polymerase"/>
    <property type="match status" value="1"/>
</dbReference>
<dbReference type="Pfam" id="PF04560">
    <property type="entry name" value="RNA_pol_Rpb2_7"/>
    <property type="match status" value="1"/>
</dbReference>
<dbReference type="GO" id="GO:0003677">
    <property type="term" value="F:DNA binding"/>
    <property type="evidence" value="ECO:0007669"/>
    <property type="project" value="UniProtKB-UniRule"/>
</dbReference>
<evidence type="ECO:0000259" key="14">
    <source>
        <dbReference type="Pfam" id="PF10385"/>
    </source>
</evidence>
<dbReference type="InterPro" id="IPR014724">
    <property type="entry name" value="RNA_pol_RPB2_OB-fold"/>
</dbReference>
<dbReference type="FunFam" id="3.90.1800.10:FF:000001">
    <property type="entry name" value="DNA-directed RNA polymerase subunit beta"/>
    <property type="match status" value="1"/>
</dbReference>
<feature type="domain" description="DNA-directed RNA polymerase beta subunit external 1" evidence="14">
    <location>
        <begin position="542"/>
        <end position="607"/>
    </location>
</feature>
<feature type="domain" description="RNA polymerase beta subunit protrusion" evidence="12">
    <location>
        <begin position="19"/>
        <end position="449"/>
    </location>
</feature>
<name>A0AAE3VE34_9BACT</name>
<evidence type="ECO:0000256" key="4">
    <source>
        <dbReference type="ARBA" id="ARBA00023163"/>
    </source>
</evidence>
<evidence type="ECO:0000256" key="1">
    <source>
        <dbReference type="ARBA" id="ARBA00022478"/>
    </source>
</evidence>
<dbReference type="HAMAP" id="MF_01321">
    <property type="entry name" value="RNApol_bact_RpoB"/>
    <property type="match status" value="1"/>
</dbReference>
<dbReference type="Proteomes" id="UP001238163">
    <property type="component" value="Unassembled WGS sequence"/>
</dbReference>
<evidence type="ECO:0000256" key="7">
    <source>
        <dbReference type="RuleBase" id="RU000434"/>
    </source>
</evidence>
<gene>
    <name evidence="6" type="primary">rpoB</name>
    <name evidence="15" type="ORF">J3R75_000931</name>
</gene>
<dbReference type="NCBIfam" id="NF001616">
    <property type="entry name" value="PRK00405.1"/>
    <property type="match status" value="1"/>
</dbReference>
<feature type="domain" description="DNA-directed RNA polymerase subunit 2 hybrid-binding" evidence="9">
    <location>
        <begin position="669"/>
        <end position="1213"/>
    </location>
</feature>
<dbReference type="NCBIfam" id="TIGR02013">
    <property type="entry name" value="rpoB"/>
    <property type="match status" value="1"/>
</dbReference>
<dbReference type="Gene3D" id="2.30.150.10">
    <property type="entry name" value="DNA-directed RNA polymerase, beta subunit, external 1 domain"/>
    <property type="match status" value="1"/>
</dbReference>
<dbReference type="InterPro" id="IPR037034">
    <property type="entry name" value="RNA_pol_Rpb2_2_sf"/>
</dbReference>
<dbReference type="GO" id="GO:0006351">
    <property type="term" value="P:DNA-templated transcription"/>
    <property type="evidence" value="ECO:0007669"/>
    <property type="project" value="UniProtKB-UniRule"/>
</dbReference>
<dbReference type="Gene3D" id="3.90.1800.10">
    <property type="entry name" value="RNA polymerase alpha subunit dimerisation domain"/>
    <property type="match status" value="1"/>
</dbReference>
<dbReference type="InterPro" id="IPR007644">
    <property type="entry name" value="RNA_pol_bsu_protrusion"/>
</dbReference>
<dbReference type="InterPro" id="IPR007642">
    <property type="entry name" value="RNA_pol_Rpb2_2"/>
</dbReference>
<dbReference type="GO" id="GO:0032549">
    <property type="term" value="F:ribonucleoside binding"/>
    <property type="evidence" value="ECO:0007669"/>
    <property type="project" value="InterPro"/>
</dbReference>
<dbReference type="Pfam" id="PF00562">
    <property type="entry name" value="RNA_pol_Rpb2_6"/>
    <property type="match status" value="1"/>
</dbReference>
<accession>A0AAE3VE34</accession>
<dbReference type="GO" id="GO:0000428">
    <property type="term" value="C:DNA-directed RNA polymerase complex"/>
    <property type="evidence" value="ECO:0007669"/>
    <property type="project" value="UniProtKB-KW"/>
</dbReference>
<evidence type="ECO:0000259" key="11">
    <source>
        <dbReference type="Pfam" id="PF04561"/>
    </source>
</evidence>
<evidence type="ECO:0000256" key="5">
    <source>
        <dbReference type="ARBA" id="ARBA00048552"/>
    </source>
</evidence>
<dbReference type="GO" id="GO:0003899">
    <property type="term" value="F:DNA-directed RNA polymerase activity"/>
    <property type="evidence" value="ECO:0007669"/>
    <property type="project" value="UniProtKB-UniRule"/>
</dbReference>
<dbReference type="RefSeq" id="WP_307260161.1">
    <property type="nucleotide sequence ID" value="NZ_JAUSVL010000001.1"/>
</dbReference>
<dbReference type="EMBL" id="JAUSVL010000001">
    <property type="protein sequence ID" value="MDQ0288824.1"/>
    <property type="molecule type" value="Genomic_DNA"/>
</dbReference>
<evidence type="ECO:0000256" key="2">
    <source>
        <dbReference type="ARBA" id="ARBA00022679"/>
    </source>
</evidence>
<feature type="domain" description="RNA polymerase Rpb2" evidence="10">
    <location>
        <begin position="1215"/>
        <end position="1289"/>
    </location>
</feature>
<evidence type="ECO:0000259" key="10">
    <source>
        <dbReference type="Pfam" id="PF04560"/>
    </source>
</evidence>
<feature type="domain" description="RNA polymerase Rpb2" evidence="11">
    <location>
        <begin position="294"/>
        <end position="404"/>
    </location>
</feature>
<dbReference type="Gene3D" id="2.40.50.100">
    <property type="match status" value="1"/>
</dbReference>
<keyword evidence="4 6" id="KW-0804">Transcription</keyword>
<dbReference type="InterPro" id="IPR037033">
    <property type="entry name" value="DNA-dir_RNAP_su2_hyb_sf"/>
</dbReference>
<proteinExistence type="inferred from homology"/>
<dbReference type="Pfam" id="PF04565">
    <property type="entry name" value="RNA_pol_Rpb2_3"/>
    <property type="match status" value="1"/>
</dbReference>
<evidence type="ECO:0000313" key="15">
    <source>
        <dbReference type="EMBL" id="MDQ0288824.1"/>
    </source>
</evidence>
<keyword evidence="3 6" id="KW-0548">Nucleotidyltransferase</keyword>
<evidence type="ECO:0000259" key="13">
    <source>
        <dbReference type="Pfam" id="PF04565"/>
    </source>
</evidence>
<evidence type="ECO:0000256" key="6">
    <source>
        <dbReference type="HAMAP-Rule" id="MF_01321"/>
    </source>
</evidence>
<dbReference type="InterPro" id="IPR007645">
    <property type="entry name" value="RNA_pol_Rpb2_3"/>
</dbReference>
<comment type="subunit">
    <text evidence="6 8">The RNAP catalytic core consists of 2 alpha, 1 beta, 1 beta' and 1 omega subunit. When a sigma factor is associated with the core the holoenzyme is formed, which can initiate transcription.</text>
</comment>
<dbReference type="Pfam" id="PF04561">
    <property type="entry name" value="RNA_pol_Rpb2_2"/>
    <property type="match status" value="1"/>
</dbReference>
<evidence type="ECO:0000259" key="9">
    <source>
        <dbReference type="Pfam" id="PF00562"/>
    </source>
</evidence>
<dbReference type="InterPro" id="IPR007120">
    <property type="entry name" value="DNA-dir_RNAP_su2_dom"/>
</dbReference>
<dbReference type="InterPro" id="IPR015712">
    <property type="entry name" value="DNA-dir_RNA_pol_su2"/>
</dbReference>
<dbReference type="Gene3D" id="2.40.270.10">
    <property type="entry name" value="DNA-directed RNA polymerase, subunit 2, domain 6"/>
    <property type="match status" value="2"/>
</dbReference>
<dbReference type="PROSITE" id="PS01166">
    <property type="entry name" value="RNA_POL_BETA"/>
    <property type="match status" value="1"/>
</dbReference>
<comment type="catalytic activity">
    <reaction evidence="5 6 8">
        <text>RNA(n) + a ribonucleoside 5'-triphosphate = RNA(n+1) + diphosphate</text>
        <dbReference type="Rhea" id="RHEA:21248"/>
        <dbReference type="Rhea" id="RHEA-COMP:14527"/>
        <dbReference type="Rhea" id="RHEA-COMP:17342"/>
        <dbReference type="ChEBI" id="CHEBI:33019"/>
        <dbReference type="ChEBI" id="CHEBI:61557"/>
        <dbReference type="ChEBI" id="CHEBI:140395"/>
        <dbReference type="EC" id="2.7.7.6"/>
    </reaction>
</comment>
<keyword evidence="2 6" id="KW-0808">Transferase</keyword>
<dbReference type="InterPro" id="IPR010243">
    <property type="entry name" value="RNA_pol_bsu_bac"/>
</dbReference>
<keyword evidence="1 6" id="KW-0240">DNA-directed RNA polymerase</keyword>
<sequence>MSQRINFGRLHDVIDIPDLIEIQTKSYAEFLQLDVPADKRQNQGLQEVFRDIFPEKEHSTTETHCGLEFVRYEIGEPKVPLVDCLKDGGTYQAALNVVFRMRSANNRDTKEEKIYLGDLPLMTERGSFVINGAERVIVSQLHRSPGVCFEATRHASNKTLFSYKIIADHGSWLEVQFDINDFIYIYLDRKRRRRKFLISTFLRAFGFDGYREILNMIYGVEDITVSKLMKEEDPSQLYTAEAVADPNDSSTPLVTELESLNEKIFESLKANGIKKLAVVRTAEIGDYFIRCLQKEADLSKNNAFDLRTTEGAQKEIYRRMRPTDPPSLANARTLFRRLFEDPRRYDLGLVGRFKMNQRLHIDVPADVRVLTKFDVAAATAHLMRLRKTNGQVDDIDHLGRRRVRTVGELLQNQCRIGLTRTANLIRERLSSSDSADDISITKLVNTKALASVIRDFFGRNQLSQFMDQTNCLAELTNKRRLSALGPGGLTRDRAGFDVRDVHSSHYGRVCPIETPEGPNIGLISSLALYSKIDDFGFIETPYRRVKNSMVTKDVDYLTADEEERFVIAQANAPQDSKGVFVNNYVLSRLQGDSGEHEREKVDYIDVSPKQLISAAAGLIPFLEHDDANRALMGANMQRQAVPLLQADRPLVGTGLEHVVARDSRAIVVARGDGIVASANAERIVITSDGKEPDETKHPDKVQTYALYKFLRSNASTLVNQRPIVRRGDVVKKGQTIADGASTDQGEIALGRNVTVAFMPWHGYNFEDAIIISERLVHQDTYTSVHVSLEDVIARDTKLGAEEITRDIPNVGEDALRNLDTEGVVRIGAEVKPGDILVGKITPKSETELAPEERLLKAIFGEKAADVKDSSLLVSGGCSGIVMDVRVERRQEPGKQKKTRQEVRALIKDTEAKYRGEQLGIIEDMVRALSEEFLGQKLSCTVTRLVAKEPEDVIPADRKITRVMLTRLATYHDSYIMRDGEEKSKIEEIIKPFRVKLRDNEQCRKEAIDLLGKGDGADMGKIKSVKVYIASKRRISIGDKMAGRHGNKGIVAKIVPVADMPYMADGTPVDIVLNPLGVPSRMNVGQVFETHVGWAAKVLGITAATPVFDGIHESKINELLAEARKAKVDQQGWKIAKDGRVVDEAGRDRSDCFIGLDGKTRLFDGRSGEPFGQRIMVGQIYMLKLDHLVANKIHARAVGPYSLVTQQPLGGKAQHGGQRFGEMEVWALEAYGAAHTLQEMLTVKSDDVTGRTKIYESIMRGDNSLVAGTPESFNVLMKEMMSLCLDVRVRRNKGVMA</sequence>